<reference evidence="1 2" key="1">
    <citation type="submission" date="2020-08" db="EMBL/GenBank/DDBJ databases">
        <title>Genomic Encyclopedia of Type Strains, Phase IV (KMG-IV): sequencing the most valuable type-strain genomes for metagenomic binning, comparative biology and taxonomic classification.</title>
        <authorList>
            <person name="Goeker M."/>
        </authorList>
    </citation>
    <scope>NUCLEOTIDE SEQUENCE [LARGE SCALE GENOMIC DNA]</scope>
    <source>
        <strain evidence="1 2">DSM 45615</strain>
    </source>
</reference>
<comment type="caution">
    <text evidence="1">The sequence shown here is derived from an EMBL/GenBank/DDBJ whole genome shotgun (WGS) entry which is preliminary data.</text>
</comment>
<keyword evidence="2" id="KW-1185">Reference proteome</keyword>
<evidence type="ECO:0000313" key="1">
    <source>
        <dbReference type="EMBL" id="MBB5132452.1"/>
    </source>
</evidence>
<dbReference type="RefSeq" id="WP_185049415.1">
    <property type="nucleotide sequence ID" value="NZ_BAABIX010000003.1"/>
</dbReference>
<name>A0A840NZ77_9ACTN</name>
<dbReference type="EMBL" id="JACHGN010000004">
    <property type="protein sequence ID" value="MBB5132452.1"/>
    <property type="molecule type" value="Genomic_DNA"/>
</dbReference>
<organism evidence="1 2">
    <name type="scientific">Thermocatellispora tengchongensis</name>
    <dbReference type="NCBI Taxonomy" id="1073253"/>
    <lineage>
        <taxon>Bacteria</taxon>
        <taxon>Bacillati</taxon>
        <taxon>Actinomycetota</taxon>
        <taxon>Actinomycetes</taxon>
        <taxon>Streptosporangiales</taxon>
        <taxon>Streptosporangiaceae</taxon>
        <taxon>Thermocatellispora</taxon>
    </lineage>
</organism>
<protein>
    <recommendedName>
        <fullName evidence="3">HEAT repeat domain-containing protein</fullName>
    </recommendedName>
</protein>
<evidence type="ECO:0008006" key="3">
    <source>
        <dbReference type="Google" id="ProtNLM"/>
    </source>
</evidence>
<proteinExistence type="predicted"/>
<sequence length="168" mass="19109">MRTELSRHNWGSLRAMGGEADRVPESILALLSSETEDDAWAAYWELENYVVVQGQLFEASQYVVPVLLAALAEEISQVARKAVLELLFQLVSGESDTEEVERGNPDLGSICRQNAQEGIWVIYRELCSGHYDLARDILEVIDRDRDRFAHFVDAYPRGRRKKQRGRVG</sequence>
<gene>
    <name evidence="1" type="ORF">HNP84_002168</name>
</gene>
<dbReference type="AlphaFoldDB" id="A0A840NZ77"/>
<dbReference type="Proteomes" id="UP000578449">
    <property type="component" value="Unassembled WGS sequence"/>
</dbReference>
<accession>A0A840NZ77</accession>
<evidence type="ECO:0000313" key="2">
    <source>
        <dbReference type="Proteomes" id="UP000578449"/>
    </source>
</evidence>